<dbReference type="InterPro" id="IPR052337">
    <property type="entry name" value="SAT4-like"/>
</dbReference>
<evidence type="ECO:0000256" key="5">
    <source>
        <dbReference type="ARBA" id="ARBA00038359"/>
    </source>
</evidence>
<accession>A0A022WBF0</accession>
<keyword evidence="2 6" id="KW-0812">Transmembrane</keyword>
<proteinExistence type="inferred from homology"/>
<dbReference type="PANTHER" id="PTHR33048">
    <property type="entry name" value="PTH11-LIKE INTEGRAL MEMBRANE PROTEIN (AFU_ORTHOLOGUE AFUA_5G11245)"/>
    <property type="match status" value="1"/>
</dbReference>
<evidence type="ECO:0000256" key="6">
    <source>
        <dbReference type="SAM" id="Phobius"/>
    </source>
</evidence>
<feature type="transmembrane region" description="Helical" evidence="6">
    <location>
        <begin position="179"/>
        <end position="201"/>
    </location>
</feature>
<feature type="transmembrane region" description="Helical" evidence="6">
    <location>
        <begin position="15"/>
        <end position="33"/>
    </location>
</feature>
<comment type="subcellular location">
    <subcellularLocation>
        <location evidence="1">Membrane</location>
        <topology evidence="1">Multi-pass membrane protein</topology>
    </subcellularLocation>
</comment>
<evidence type="ECO:0000256" key="3">
    <source>
        <dbReference type="ARBA" id="ARBA00022989"/>
    </source>
</evidence>
<dbReference type="InterPro" id="IPR049326">
    <property type="entry name" value="Rhodopsin_dom_fungi"/>
</dbReference>
<dbReference type="OrthoDB" id="4682787at2759"/>
<dbReference type="AlphaFoldDB" id="A0A022WBF0"/>
<keyword evidence="3 6" id="KW-1133">Transmembrane helix</keyword>
<gene>
    <name evidence="8" type="ORF">H103_01779</name>
</gene>
<comment type="similarity">
    <text evidence="5">Belongs to the SAT4 family.</text>
</comment>
<dbReference type="Pfam" id="PF20684">
    <property type="entry name" value="Fung_rhodopsin"/>
    <property type="match status" value="1"/>
</dbReference>
<dbReference type="GO" id="GO:0016020">
    <property type="term" value="C:membrane"/>
    <property type="evidence" value="ECO:0007669"/>
    <property type="project" value="UniProtKB-SubCell"/>
</dbReference>
<name>A0A022WBF0_TRIRU</name>
<dbReference type="PANTHER" id="PTHR33048:SF164">
    <property type="entry name" value="INTEGRAL MEMBRANE PROTEIN-RELATED"/>
    <property type="match status" value="1"/>
</dbReference>
<evidence type="ECO:0000256" key="1">
    <source>
        <dbReference type="ARBA" id="ARBA00004141"/>
    </source>
</evidence>
<organism evidence="8">
    <name type="scientific">Trichophyton rubrum CBS 288.86</name>
    <dbReference type="NCBI Taxonomy" id="1215330"/>
    <lineage>
        <taxon>Eukaryota</taxon>
        <taxon>Fungi</taxon>
        <taxon>Dikarya</taxon>
        <taxon>Ascomycota</taxon>
        <taxon>Pezizomycotina</taxon>
        <taxon>Eurotiomycetes</taxon>
        <taxon>Eurotiomycetidae</taxon>
        <taxon>Onygenales</taxon>
        <taxon>Arthrodermataceae</taxon>
        <taxon>Trichophyton</taxon>
    </lineage>
</organism>
<evidence type="ECO:0000259" key="7">
    <source>
        <dbReference type="Pfam" id="PF20684"/>
    </source>
</evidence>
<dbReference type="HOGENOM" id="CLU_028200_3_7_1"/>
<reference evidence="8" key="1">
    <citation type="submission" date="2014-02" db="EMBL/GenBank/DDBJ databases">
        <title>The Genome Sequence of Trichophyton rubrum (morphotype fischeri) CBS 288.86.</title>
        <authorList>
            <consortium name="The Broad Institute Genomics Platform"/>
            <person name="Cuomo C.A."/>
            <person name="White T.C."/>
            <person name="Graser Y."/>
            <person name="Martinez-Rossi N."/>
            <person name="Heitman J."/>
            <person name="Young S.K."/>
            <person name="Zeng Q."/>
            <person name="Gargeya S."/>
            <person name="Abouelleil A."/>
            <person name="Alvarado L."/>
            <person name="Chapman S.B."/>
            <person name="Gainer-Dewar J."/>
            <person name="Goldberg J."/>
            <person name="Griggs A."/>
            <person name="Gujja S."/>
            <person name="Hansen M."/>
            <person name="Howarth C."/>
            <person name="Imamovic A."/>
            <person name="Larimer J."/>
            <person name="Martinez D."/>
            <person name="Murphy C."/>
            <person name="Pearson M.D."/>
            <person name="Persinoti G."/>
            <person name="Poon T."/>
            <person name="Priest M."/>
            <person name="Roberts A.D."/>
            <person name="Saif S."/>
            <person name="Shea T.D."/>
            <person name="Sykes S.N."/>
            <person name="Wortman J."/>
            <person name="Nusbaum C."/>
            <person name="Birren B."/>
        </authorList>
    </citation>
    <scope>NUCLEOTIDE SEQUENCE [LARGE SCALE GENOMIC DNA]</scope>
    <source>
        <strain evidence="8">CBS 288.86</strain>
    </source>
</reference>
<evidence type="ECO:0000313" key="8">
    <source>
        <dbReference type="EMBL" id="EZF55730.1"/>
    </source>
</evidence>
<feature type="transmembrane region" description="Helical" evidence="6">
    <location>
        <begin position="213"/>
        <end position="239"/>
    </location>
</feature>
<sequence>MFSMDGQLSNQPNDSIMLLSVMWSEFSVAAVILTARILTRTLVISSWGWDDMSICLSMVLAIMDTSLLTASVRHGLGKHATSLTEAEYTNANRYNWISQGCHVMSTNFGKVSVILFLLRIVVNSRSQRVFLYTVMAMLMVINSVCVFTIFGQCTPTSRLWDQDITGYCWPPHYQRDYAFFQGSFSALSDGLLAIYPIFVIWKLQMSRRTKACLGCVLALGIVAMIAAIIKTIFLASLTARSDYTYDTISLTIWTNTEQYLIIIAACIPPLGPLLKIAMGKTPTAQQSSSNKYASKHYSGEQQIKHPVFIPKDSLLSTNESRCYPLREYKGRSRIWGDGSEGMVDLDFREVRASQLSGIMKTTEVHIESNKDPVE</sequence>
<evidence type="ECO:0000256" key="2">
    <source>
        <dbReference type="ARBA" id="ARBA00022692"/>
    </source>
</evidence>
<keyword evidence="4 6" id="KW-0472">Membrane</keyword>
<evidence type="ECO:0000256" key="4">
    <source>
        <dbReference type="ARBA" id="ARBA00023136"/>
    </source>
</evidence>
<dbReference type="Proteomes" id="UP000023758">
    <property type="component" value="Unassembled WGS sequence"/>
</dbReference>
<dbReference type="EMBL" id="KK207746">
    <property type="protein sequence ID" value="EZF55730.1"/>
    <property type="molecule type" value="Genomic_DNA"/>
</dbReference>
<feature type="transmembrane region" description="Helical" evidence="6">
    <location>
        <begin position="130"/>
        <end position="150"/>
    </location>
</feature>
<protein>
    <recommendedName>
        <fullName evidence="7">Rhodopsin domain-containing protein</fullName>
    </recommendedName>
</protein>
<feature type="domain" description="Rhodopsin" evidence="7">
    <location>
        <begin position="35"/>
        <end position="275"/>
    </location>
</feature>